<dbReference type="Gene3D" id="3.40.190.10">
    <property type="entry name" value="Periplasmic binding protein-like II"/>
    <property type="match status" value="2"/>
</dbReference>
<evidence type="ECO:0000313" key="3">
    <source>
        <dbReference type="EMBL" id="GAA3284767.1"/>
    </source>
</evidence>
<name>A0ABP6RCH5_9MICC</name>
<accession>A0ABP6RCH5</accession>
<dbReference type="SUPFAM" id="SSF53850">
    <property type="entry name" value="Periplasmic binding protein-like II"/>
    <property type="match status" value="1"/>
</dbReference>
<reference evidence="4" key="1">
    <citation type="journal article" date="2019" name="Int. J. Syst. Evol. Microbiol.">
        <title>The Global Catalogue of Microorganisms (GCM) 10K type strain sequencing project: providing services to taxonomists for standard genome sequencing and annotation.</title>
        <authorList>
            <consortium name="The Broad Institute Genomics Platform"/>
            <consortium name="The Broad Institute Genome Sequencing Center for Infectious Disease"/>
            <person name="Wu L."/>
            <person name="Ma J."/>
        </authorList>
    </citation>
    <scope>NUCLEOTIDE SEQUENCE [LARGE SCALE GENOMIC DNA]</scope>
    <source>
        <strain evidence="4">JCM 11483</strain>
    </source>
</reference>
<dbReference type="Pfam" id="PF01547">
    <property type="entry name" value="SBP_bac_1"/>
    <property type="match status" value="1"/>
</dbReference>
<dbReference type="Proteomes" id="UP001501736">
    <property type="component" value="Unassembled WGS sequence"/>
</dbReference>
<dbReference type="InterPro" id="IPR050490">
    <property type="entry name" value="Bact_solute-bd_prot1"/>
</dbReference>
<organism evidence="3 4">
    <name type="scientific">Nesterenkonia halobia</name>
    <dbReference type="NCBI Taxonomy" id="37922"/>
    <lineage>
        <taxon>Bacteria</taxon>
        <taxon>Bacillati</taxon>
        <taxon>Actinomycetota</taxon>
        <taxon>Actinomycetes</taxon>
        <taxon>Micrococcales</taxon>
        <taxon>Micrococcaceae</taxon>
        <taxon>Nesterenkonia</taxon>
    </lineage>
</organism>
<feature type="compositionally biased region" description="Low complexity" evidence="1">
    <location>
        <begin position="245"/>
        <end position="256"/>
    </location>
</feature>
<evidence type="ECO:0000256" key="1">
    <source>
        <dbReference type="SAM" id="MobiDB-lite"/>
    </source>
</evidence>
<dbReference type="EMBL" id="BAAAYG010000005">
    <property type="protein sequence ID" value="GAA3284767.1"/>
    <property type="molecule type" value="Genomic_DNA"/>
</dbReference>
<feature type="region of interest" description="Disordered" evidence="1">
    <location>
        <begin position="239"/>
        <end position="261"/>
    </location>
</feature>
<evidence type="ECO:0000313" key="4">
    <source>
        <dbReference type="Proteomes" id="UP001501736"/>
    </source>
</evidence>
<evidence type="ECO:0000256" key="2">
    <source>
        <dbReference type="SAM" id="SignalP"/>
    </source>
</evidence>
<sequence>MHRSVHRRLAPAAVLTAGALLLSGCGAGSAAGDDGDVTLRFYWWGHDGRHENTQELIDIYEEENPGVTIEPEYSDWSGYWDRLATQTAAGEAPDVIQMDALYLREYAENGTLLDLSAMDFSGLAAGVRDAGATDDGVWAMPHGMTVMTLAANDSMIADSGVELPDDTSWTWEDFSGYAAELAEATGEYGVSPLLESAGLQTWLRQHGKQVTTDAGELGFEPADAAEYFQFQLDLLAEGGYPPPSASAEEQPPGSAEQSMNGRGEAVMGTWWDTMIGGLSEYADSSFTPLRMPSTDGDGDHQMFFKPSMFYSGSSSTEHPEEVRDFIAFLATSEESAEINLTDRGMPAAEGALETIRDELTEQEQVLADYAAELDAEVGDPTPIPPEGASGFPDHIYRYSQEVLFERQTPQEAAEAMHAEMQADLDQAG</sequence>
<dbReference type="PROSITE" id="PS51257">
    <property type="entry name" value="PROKAR_LIPOPROTEIN"/>
    <property type="match status" value="1"/>
</dbReference>
<dbReference type="RefSeq" id="WP_344720028.1">
    <property type="nucleotide sequence ID" value="NZ_BAAAYG010000005.1"/>
</dbReference>
<feature type="signal peptide" evidence="2">
    <location>
        <begin position="1"/>
        <end position="30"/>
    </location>
</feature>
<dbReference type="PANTHER" id="PTHR43649">
    <property type="entry name" value="ARABINOSE-BINDING PROTEIN-RELATED"/>
    <property type="match status" value="1"/>
</dbReference>
<gene>
    <name evidence="3" type="ORF">GCM10020260_16020</name>
</gene>
<keyword evidence="4" id="KW-1185">Reference proteome</keyword>
<dbReference type="InterPro" id="IPR006059">
    <property type="entry name" value="SBP"/>
</dbReference>
<keyword evidence="2" id="KW-0732">Signal</keyword>
<comment type="caution">
    <text evidence="3">The sequence shown here is derived from an EMBL/GenBank/DDBJ whole genome shotgun (WGS) entry which is preliminary data.</text>
</comment>
<proteinExistence type="predicted"/>
<dbReference type="PANTHER" id="PTHR43649:SF11">
    <property type="entry name" value="ABC TRANSPORTER SUBSTRATE-BINDING PROTEIN YESO-RELATED"/>
    <property type="match status" value="1"/>
</dbReference>
<protein>
    <submittedName>
        <fullName evidence="3">Extracellular solute-binding protein</fullName>
    </submittedName>
</protein>
<feature type="chain" id="PRO_5046217378" evidence="2">
    <location>
        <begin position="31"/>
        <end position="428"/>
    </location>
</feature>